<keyword evidence="1" id="KW-1133">Transmembrane helix</keyword>
<organism evidence="2">
    <name type="scientific">Pseudomonas marincola</name>
    <dbReference type="NCBI Taxonomy" id="437900"/>
    <lineage>
        <taxon>Bacteria</taxon>
        <taxon>Pseudomonadati</taxon>
        <taxon>Pseudomonadota</taxon>
        <taxon>Gammaproteobacteria</taxon>
        <taxon>Pseudomonadales</taxon>
        <taxon>Pseudomonadaceae</taxon>
        <taxon>Pseudomonas</taxon>
    </lineage>
</organism>
<proteinExistence type="predicted"/>
<sequence>MAKTDVATQAPTPSVPADLANLNLIELLEKLEPVPAPEPISLFPQTPFWGWLALLLLIGVAYLSYRGWRKWRARAYRRAALAEIAQAGDDPIKLARILRRTALCAFPRREVASLHGEQWLAFLNEHYPGNKFAGEIGQTLDNAPYQPNTNSGSAPGLAKLVAEWVRTHKVPTTGENS</sequence>
<keyword evidence="1" id="KW-0472">Membrane</keyword>
<dbReference type="InterPro" id="IPR025489">
    <property type="entry name" value="DUF4381"/>
</dbReference>
<name>A0A653E6S0_9PSED</name>
<reference evidence="2" key="1">
    <citation type="submission" date="2019-02" db="EMBL/GenBank/DDBJ databases">
        <authorList>
            <consortium name="Genoscope - CEA"/>
            <person name="William W."/>
        </authorList>
    </citation>
    <scope>NUCLEOTIDE SEQUENCE [LARGE SCALE GENOMIC DNA]</scope>
    <source>
        <strain evidence="2">YSy11</strain>
    </source>
</reference>
<evidence type="ECO:0008006" key="3">
    <source>
        <dbReference type="Google" id="ProtNLM"/>
    </source>
</evidence>
<gene>
    <name evidence="2" type="ORF">PMYSY11_2661</name>
</gene>
<evidence type="ECO:0000313" key="2">
    <source>
        <dbReference type="EMBL" id="VEV97706.1"/>
    </source>
</evidence>
<accession>A0A653E6S0</accession>
<dbReference type="EMBL" id="LR215729">
    <property type="protein sequence ID" value="VEV97706.1"/>
    <property type="molecule type" value="Genomic_DNA"/>
</dbReference>
<keyword evidence="1" id="KW-0812">Transmembrane</keyword>
<evidence type="ECO:0000256" key="1">
    <source>
        <dbReference type="SAM" id="Phobius"/>
    </source>
</evidence>
<dbReference type="RefSeq" id="WP_172970664.1">
    <property type="nucleotide sequence ID" value="NZ_LR215729.2"/>
</dbReference>
<dbReference type="AlphaFoldDB" id="A0A653E6S0"/>
<dbReference type="Pfam" id="PF14316">
    <property type="entry name" value="DUF4381"/>
    <property type="match status" value="1"/>
</dbReference>
<protein>
    <recommendedName>
        <fullName evidence="3">DUF4381 domain-containing protein</fullName>
    </recommendedName>
</protein>
<feature type="transmembrane region" description="Helical" evidence="1">
    <location>
        <begin position="48"/>
        <end position="68"/>
    </location>
</feature>